<evidence type="ECO:0000256" key="4">
    <source>
        <dbReference type="ARBA" id="ARBA00022630"/>
    </source>
</evidence>
<evidence type="ECO:0000256" key="5">
    <source>
        <dbReference type="ARBA" id="ARBA00022643"/>
    </source>
</evidence>
<evidence type="ECO:0000256" key="13">
    <source>
        <dbReference type="ARBA" id="ARBA00047880"/>
    </source>
</evidence>
<keyword evidence="7 15" id="KW-0548">Nucleotidyltransferase</keyword>
<dbReference type="Gene3D" id="3.40.50.620">
    <property type="entry name" value="HUPs"/>
    <property type="match status" value="1"/>
</dbReference>
<evidence type="ECO:0000313" key="17">
    <source>
        <dbReference type="EMBL" id="MBG6121839.1"/>
    </source>
</evidence>
<protein>
    <recommendedName>
        <fullName evidence="15">Riboflavin biosynthesis protein</fullName>
    </recommendedName>
    <domain>
        <recommendedName>
            <fullName evidence="15">Riboflavin kinase</fullName>
            <ecNumber evidence="15">2.7.1.26</ecNumber>
        </recommendedName>
        <alternativeName>
            <fullName evidence="15">Flavokinase</fullName>
        </alternativeName>
    </domain>
    <domain>
        <recommendedName>
            <fullName evidence="15">FMN adenylyltransferase</fullName>
            <ecNumber evidence="15">2.7.7.2</ecNumber>
        </recommendedName>
        <alternativeName>
            <fullName evidence="15">FAD pyrophosphorylase</fullName>
        </alternativeName>
        <alternativeName>
            <fullName evidence="15">FAD synthase</fullName>
        </alternativeName>
    </domain>
</protein>
<dbReference type="InterPro" id="IPR014729">
    <property type="entry name" value="Rossmann-like_a/b/a_fold"/>
</dbReference>
<evidence type="ECO:0000256" key="10">
    <source>
        <dbReference type="ARBA" id="ARBA00022827"/>
    </source>
</evidence>
<dbReference type="GO" id="GO:0005524">
    <property type="term" value="F:ATP binding"/>
    <property type="evidence" value="ECO:0007669"/>
    <property type="project" value="UniProtKB-UniRule"/>
</dbReference>
<dbReference type="InterPro" id="IPR023468">
    <property type="entry name" value="Riboflavin_kinase"/>
</dbReference>
<comment type="catalytic activity">
    <reaction evidence="13 15">
        <text>riboflavin + ATP = FMN + ADP + H(+)</text>
        <dbReference type="Rhea" id="RHEA:14357"/>
        <dbReference type="ChEBI" id="CHEBI:15378"/>
        <dbReference type="ChEBI" id="CHEBI:30616"/>
        <dbReference type="ChEBI" id="CHEBI:57986"/>
        <dbReference type="ChEBI" id="CHEBI:58210"/>
        <dbReference type="ChEBI" id="CHEBI:456216"/>
        <dbReference type="EC" id="2.7.1.26"/>
    </reaction>
</comment>
<keyword evidence="9 15" id="KW-0418">Kinase</keyword>
<evidence type="ECO:0000256" key="12">
    <source>
        <dbReference type="ARBA" id="ARBA00023268"/>
    </source>
</evidence>
<dbReference type="PANTHER" id="PTHR22749">
    <property type="entry name" value="RIBOFLAVIN KINASE/FMN ADENYLYLTRANSFERASE"/>
    <property type="match status" value="1"/>
</dbReference>
<reference evidence="17" key="1">
    <citation type="submission" date="2020-11" db="EMBL/GenBank/DDBJ databases">
        <title>Sequencing the genomes of 1000 actinobacteria strains.</title>
        <authorList>
            <person name="Klenk H.-P."/>
        </authorList>
    </citation>
    <scope>NUCLEOTIDE SEQUENCE</scope>
    <source>
        <strain evidence="17">DSM 45632</strain>
    </source>
</reference>
<dbReference type="EC" id="2.7.7.2" evidence="15"/>
<proteinExistence type="inferred from homology"/>
<dbReference type="NCBIfam" id="NF004160">
    <property type="entry name" value="PRK05627.1-3"/>
    <property type="match status" value="1"/>
</dbReference>
<dbReference type="FunFam" id="3.40.50.620:FF:000021">
    <property type="entry name" value="Riboflavin biosynthesis protein"/>
    <property type="match status" value="1"/>
</dbReference>
<dbReference type="Pfam" id="PF01687">
    <property type="entry name" value="Flavokinase"/>
    <property type="match status" value="1"/>
</dbReference>
<feature type="domain" description="Riboflavin kinase" evidence="16">
    <location>
        <begin position="197"/>
        <end position="337"/>
    </location>
</feature>
<evidence type="ECO:0000256" key="1">
    <source>
        <dbReference type="ARBA" id="ARBA00002121"/>
    </source>
</evidence>
<dbReference type="SUPFAM" id="SSF52374">
    <property type="entry name" value="Nucleotidylyl transferase"/>
    <property type="match status" value="1"/>
</dbReference>
<keyword evidence="12" id="KW-0511">Multifunctional enzyme</keyword>
<accession>A0A931DUP7</accession>
<dbReference type="GO" id="GO:0006747">
    <property type="term" value="P:FAD biosynthetic process"/>
    <property type="evidence" value="ECO:0007669"/>
    <property type="project" value="UniProtKB-UniRule"/>
</dbReference>
<evidence type="ECO:0000256" key="11">
    <source>
        <dbReference type="ARBA" id="ARBA00022840"/>
    </source>
</evidence>
<dbReference type="InterPro" id="IPR015864">
    <property type="entry name" value="FAD_synthase"/>
</dbReference>
<comment type="caution">
    <text evidence="17">The sequence shown here is derived from an EMBL/GenBank/DDBJ whole genome shotgun (WGS) entry which is preliminary data.</text>
</comment>
<evidence type="ECO:0000256" key="2">
    <source>
        <dbReference type="ARBA" id="ARBA00004726"/>
    </source>
</evidence>
<dbReference type="RefSeq" id="WP_290178792.1">
    <property type="nucleotide sequence ID" value="NZ_CP046980.1"/>
</dbReference>
<keyword evidence="4 15" id="KW-0285">Flavoprotein</keyword>
<dbReference type="EMBL" id="JADOUE010000001">
    <property type="protein sequence ID" value="MBG6121839.1"/>
    <property type="molecule type" value="Genomic_DNA"/>
</dbReference>
<dbReference type="NCBIfam" id="TIGR00083">
    <property type="entry name" value="ribF"/>
    <property type="match status" value="1"/>
</dbReference>
<dbReference type="GO" id="GO:0009231">
    <property type="term" value="P:riboflavin biosynthetic process"/>
    <property type="evidence" value="ECO:0007669"/>
    <property type="project" value="InterPro"/>
</dbReference>
<evidence type="ECO:0000259" key="16">
    <source>
        <dbReference type="SMART" id="SM00904"/>
    </source>
</evidence>
<dbReference type="PANTHER" id="PTHR22749:SF6">
    <property type="entry name" value="RIBOFLAVIN KINASE"/>
    <property type="match status" value="1"/>
</dbReference>
<keyword evidence="8 15" id="KW-0547">Nucleotide-binding</keyword>
<evidence type="ECO:0000256" key="3">
    <source>
        <dbReference type="ARBA" id="ARBA00005201"/>
    </source>
</evidence>
<comment type="catalytic activity">
    <reaction evidence="14 15">
        <text>FMN + ATP + H(+) = FAD + diphosphate</text>
        <dbReference type="Rhea" id="RHEA:17237"/>
        <dbReference type="ChEBI" id="CHEBI:15378"/>
        <dbReference type="ChEBI" id="CHEBI:30616"/>
        <dbReference type="ChEBI" id="CHEBI:33019"/>
        <dbReference type="ChEBI" id="CHEBI:57692"/>
        <dbReference type="ChEBI" id="CHEBI:58210"/>
        <dbReference type="EC" id="2.7.7.2"/>
    </reaction>
</comment>
<dbReference type="Gene3D" id="2.40.30.30">
    <property type="entry name" value="Riboflavin kinase-like"/>
    <property type="match status" value="1"/>
</dbReference>
<evidence type="ECO:0000256" key="8">
    <source>
        <dbReference type="ARBA" id="ARBA00022741"/>
    </source>
</evidence>
<dbReference type="AlphaFoldDB" id="A0A931DUP7"/>
<keyword evidence="18" id="KW-1185">Reference proteome</keyword>
<evidence type="ECO:0000256" key="7">
    <source>
        <dbReference type="ARBA" id="ARBA00022695"/>
    </source>
</evidence>
<dbReference type="FunFam" id="2.40.30.30:FF:000003">
    <property type="entry name" value="Riboflavin biosynthesis protein"/>
    <property type="match status" value="1"/>
</dbReference>
<dbReference type="GO" id="GO:0009398">
    <property type="term" value="P:FMN biosynthetic process"/>
    <property type="evidence" value="ECO:0007669"/>
    <property type="project" value="UniProtKB-UniRule"/>
</dbReference>
<organism evidence="17 18">
    <name type="scientific">Corynebacterium aquatimens</name>
    <dbReference type="NCBI Taxonomy" id="1190508"/>
    <lineage>
        <taxon>Bacteria</taxon>
        <taxon>Bacillati</taxon>
        <taxon>Actinomycetota</taxon>
        <taxon>Actinomycetes</taxon>
        <taxon>Mycobacteriales</taxon>
        <taxon>Corynebacteriaceae</taxon>
        <taxon>Corynebacterium</taxon>
    </lineage>
</organism>
<evidence type="ECO:0000256" key="9">
    <source>
        <dbReference type="ARBA" id="ARBA00022777"/>
    </source>
</evidence>
<dbReference type="PIRSF" id="PIRSF004491">
    <property type="entry name" value="FAD_Synth"/>
    <property type="match status" value="1"/>
</dbReference>
<dbReference type="InterPro" id="IPR023465">
    <property type="entry name" value="Riboflavin_kinase_dom_sf"/>
</dbReference>
<evidence type="ECO:0000313" key="18">
    <source>
        <dbReference type="Proteomes" id="UP000658613"/>
    </source>
</evidence>
<keyword evidence="6 15" id="KW-0808">Transferase</keyword>
<keyword evidence="11 15" id="KW-0067">ATP-binding</keyword>
<dbReference type="EC" id="2.7.1.26" evidence="15"/>
<comment type="similarity">
    <text evidence="15">Belongs to the ribF family.</text>
</comment>
<gene>
    <name evidence="17" type="ORF">IW254_000808</name>
</gene>
<dbReference type="GO" id="GO:0008531">
    <property type="term" value="F:riboflavin kinase activity"/>
    <property type="evidence" value="ECO:0007669"/>
    <property type="project" value="UniProtKB-UniRule"/>
</dbReference>
<dbReference type="InterPro" id="IPR015865">
    <property type="entry name" value="Riboflavin_kinase_bac/euk"/>
</dbReference>
<comment type="function">
    <text evidence="1">Catalyzes the phosphorylation of riboflavin to FMN followed by the adenylation of FMN to FAD.</text>
</comment>
<comment type="pathway">
    <text evidence="2 15">Cofactor biosynthesis; FAD biosynthesis; FAD from FMN: step 1/1.</text>
</comment>
<dbReference type="SUPFAM" id="SSF82114">
    <property type="entry name" value="Riboflavin kinase-like"/>
    <property type="match status" value="1"/>
</dbReference>
<evidence type="ECO:0000256" key="15">
    <source>
        <dbReference type="PIRNR" id="PIRNR004491"/>
    </source>
</evidence>
<keyword evidence="5 15" id="KW-0288">FMN</keyword>
<dbReference type="InterPro" id="IPR002606">
    <property type="entry name" value="Riboflavin_kinase_bac"/>
</dbReference>
<sequence>MDILMGLSELERATLTTVAPGATRAPSAPGPVVTIGVFDGVHLGHQLLITHAVDVARENQVPSVVMTFDPHPVAVFAPELTPPTLLPLAERARIIEALGVDYMLVIDFTKELAGESPEEYFRSVIVDKLGASRVVVGENFTFGAGARGTAATMVELGKAYGVDVDVVQLLHSGSERICSTAIRDALNEGDLGTASGFLGRTFSITAPVERGAGRGGRELGYPTANQYVPDTGATPADGVYAGWFTVVAGSEDEAPIDGDMEIGVAYPAAISVGTNPTFGDSRRSIESFVLDRDADLYGRMAKVEFVAKVRDMVKFNSVDELLENMARDVATVRSILNVD</sequence>
<dbReference type="Proteomes" id="UP000658613">
    <property type="component" value="Unassembled WGS sequence"/>
</dbReference>
<dbReference type="CDD" id="cd02064">
    <property type="entry name" value="FAD_synthetase_N"/>
    <property type="match status" value="1"/>
</dbReference>
<evidence type="ECO:0000256" key="6">
    <source>
        <dbReference type="ARBA" id="ARBA00022679"/>
    </source>
</evidence>
<dbReference type="GO" id="GO:0003919">
    <property type="term" value="F:FMN adenylyltransferase activity"/>
    <property type="evidence" value="ECO:0007669"/>
    <property type="project" value="UniProtKB-UniRule"/>
</dbReference>
<name>A0A931DUP7_9CORY</name>
<dbReference type="Pfam" id="PF06574">
    <property type="entry name" value="FAD_syn"/>
    <property type="match status" value="1"/>
</dbReference>
<keyword evidence="10 15" id="KW-0274">FAD</keyword>
<evidence type="ECO:0000256" key="14">
    <source>
        <dbReference type="ARBA" id="ARBA00049494"/>
    </source>
</evidence>
<comment type="pathway">
    <text evidence="3 15">Cofactor biosynthesis; FMN biosynthesis; FMN from riboflavin (ATP route): step 1/1.</text>
</comment>
<dbReference type="SMART" id="SM00904">
    <property type="entry name" value="Flavokinase"/>
    <property type="match status" value="1"/>
</dbReference>